<dbReference type="Pfam" id="PF13561">
    <property type="entry name" value="adh_short_C2"/>
    <property type="match status" value="1"/>
</dbReference>
<dbReference type="InterPro" id="IPR052178">
    <property type="entry name" value="Sec_Metab_Biosynth_SDR"/>
</dbReference>
<keyword evidence="2" id="KW-0521">NADP</keyword>
<dbReference type="Proteomes" id="UP000054279">
    <property type="component" value="Unassembled WGS sequence"/>
</dbReference>
<proteinExistence type="inferred from homology"/>
<evidence type="ECO:0000256" key="1">
    <source>
        <dbReference type="ARBA" id="ARBA00006484"/>
    </source>
</evidence>
<dbReference type="PANTHER" id="PTHR43618">
    <property type="entry name" value="7-ALPHA-HYDROXYSTEROID DEHYDROGENASE"/>
    <property type="match status" value="1"/>
</dbReference>
<dbReference type="Gene3D" id="3.40.50.720">
    <property type="entry name" value="NAD(P)-binding Rossmann-like Domain"/>
    <property type="match status" value="1"/>
</dbReference>
<dbReference type="InterPro" id="IPR020904">
    <property type="entry name" value="Sc_DH/Rdtase_CS"/>
</dbReference>
<reference evidence="4 5" key="1">
    <citation type="submission" date="2014-06" db="EMBL/GenBank/DDBJ databases">
        <title>Evolutionary Origins and Diversification of the Mycorrhizal Mutualists.</title>
        <authorList>
            <consortium name="DOE Joint Genome Institute"/>
            <consortium name="Mycorrhizal Genomics Consortium"/>
            <person name="Kohler A."/>
            <person name="Kuo A."/>
            <person name="Nagy L.G."/>
            <person name="Floudas D."/>
            <person name="Copeland A."/>
            <person name="Barry K.W."/>
            <person name="Cichocki N."/>
            <person name="Veneault-Fourrey C."/>
            <person name="LaButti K."/>
            <person name="Lindquist E.A."/>
            <person name="Lipzen A."/>
            <person name="Lundell T."/>
            <person name="Morin E."/>
            <person name="Murat C."/>
            <person name="Riley R."/>
            <person name="Ohm R."/>
            <person name="Sun H."/>
            <person name="Tunlid A."/>
            <person name="Henrissat B."/>
            <person name="Grigoriev I.V."/>
            <person name="Hibbett D.S."/>
            <person name="Martin F."/>
        </authorList>
    </citation>
    <scope>NUCLEOTIDE SEQUENCE [LARGE SCALE GENOMIC DNA]</scope>
    <source>
        <strain evidence="4 5">SS14</strain>
    </source>
</reference>
<dbReference type="PRINTS" id="PR00081">
    <property type="entry name" value="GDHRDH"/>
</dbReference>
<name>A0A0C9W3D3_SPHS4</name>
<evidence type="ECO:0000256" key="3">
    <source>
        <dbReference type="ARBA" id="ARBA00023002"/>
    </source>
</evidence>
<keyword evidence="3" id="KW-0560">Oxidoreductase</keyword>
<sequence>MSSFEIKNLFNVKDKVVLVTGGSRGIGKMIATGFVRNGAKVYISSRTAKECDATAKQLSEMGPGQCIALPADLQKYQEVQRLVTELKTREKALHVLVNNAGANWGEDIDEYPDSAFTKVLTLNVQRVFTLTQLCLPLLREGALQGGKYGDSFKDPARIINIGSVNGETVPGLQTYSYSASKAALAHLSRHLAGRLTPEGITSNTLACGPFESKMMAQTLATAGDVIKSSNPSQRIGTPEDVAGAALFLASRAAAYISGATIAVDGGSIVSMRAKI</sequence>
<gene>
    <name evidence="4" type="ORF">M422DRAFT_59815</name>
</gene>
<accession>A0A0C9W3D3</accession>
<dbReference type="InterPro" id="IPR036291">
    <property type="entry name" value="NAD(P)-bd_dom_sf"/>
</dbReference>
<organism evidence="4 5">
    <name type="scientific">Sphaerobolus stellatus (strain SS14)</name>
    <dbReference type="NCBI Taxonomy" id="990650"/>
    <lineage>
        <taxon>Eukaryota</taxon>
        <taxon>Fungi</taxon>
        <taxon>Dikarya</taxon>
        <taxon>Basidiomycota</taxon>
        <taxon>Agaricomycotina</taxon>
        <taxon>Agaricomycetes</taxon>
        <taxon>Phallomycetidae</taxon>
        <taxon>Geastrales</taxon>
        <taxon>Sphaerobolaceae</taxon>
        <taxon>Sphaerobolus</taxon>
    </lineage>
</organism>
<keyword evidence="5" id="KW-1185">Reference proteome</keyword>
<dbReference type="AlphaFoldDB" id="A0A0C9W3D3"/>
<dbReference type="OrthoDB" id="2898618at2759"/>
<evidence type="ECO:0000256" key="2">
    <source>
        <dbReference type="ARBA" id="ARBA00022857"/>
    </source>
</evidence>
<dbReference type="PROSITE" id="PS00061">
    <property type="entry name" value="ADH_SHORT"/>
    <property type="match status" value="1"/>
</dbReference>
<dbReference type="FunFam" id="3.40.50.720:FF:000084">
    <property type="entry name" value="Short-chain dehydrogenase reductase"/>
    <property type="match status" value="1"/>
</dbReference>
<evidence type="ECO:0000313" key="5">
    <source>
        <dbReference type="Proteomes" id="UP000054279"/>
    </source>
</evidence>
<dbReference type="PANTHER" id="PTHR43618:SF17">
    <property type="entry name" value="RHAMNOLIPIDS BIOSYNTHESIS 3-OXOACYL-[ACYL-CARRIER-PROTEIN] REDUCTASE"/>
    <property type="match status" value="1"/>
</dbReference>
<dbReference type="GO" id="GO:0016491">
    <property type="term" value="F:oxidoreductase activity"/>
    <property type="evidence" value="ECO:0007669"/>
    <property type="project" value="UniProtKB-KW"/>
</dbReference>
<dbReference type="EMBL" id="KN837111">
    <property type="protein sequence ID" value="KIJ45666.1"/>
    <property type="molecule type" value="Genomic_DNA"/>
</dbReference>
<dbReference type="PRINTS" id="PR00080">
    <property type="entry name" value="SDRFAMILY"/>
</dbReference>
<evidence type="ECO:0008006" key="6">
    <source>
        <dbReference type="Google" id="ProtNLM"/>
    </source>
</evidence>
<comment type="similarity">
    <text evidence="1">Belongs to the short-chain dehydrogenases/reductases (SDR) family.</text>
</comment>
<evidence type="ECO:0000313" key="4">
    <source>
        <dbReference type="EMBL" id="KIJ45666.1"/>
    </source>
</evidence>
<dbReference type="InterPro" id="IPR002347">
    <property type="entry name" value="SDR_fam"/>
</dbReference>
<dbReference type="HOGENOM" id="CLU_010194_1_1_1"/>
<protein>
    <recommendedName>
        <fullName evidence="6">3-oxoacyl-[acyl-carrier-protein] reductase</fullName>
    </recommendedName>
</protein>
<dbReference type="SUPFAM" id="SSF51735">
    <property type="entry name" value="NAD(P)-binding Rossmann-fold domains"/>
    <property type="match status" value="1"/>
</dbReference>